<evidence type="ECO:0000313" key="6">
    <source>
        <dbReference type="Proteomes" id="UP000515243"/>
    </source>
</evidence>
<dbReference type="Gene3D" id="1.10.10.60">
    <property type="entry name" value="Homeodomain-like"/>
    <property type="match status" value="2"/>
</dbReference>
<dbReference type="SMART" id="SM00342">
    <property type="entry name" value="HTH_ARAC"/>
    <property type="match status" value="1"/>
</dbReference>
<organism evidence="5 6">
    <name type="scientific">Clostridium butyricum</name>
    <dbReference type="NCBI Taxonomy" id="1492"/>
    <lineage>
        <taxon>Bacteria</taxon>
        <taxon>Bacillati</taxon>
        <taxon>Bacillota</taxon>
        <taxon>Clostridia</taxon>
        <taxon>Eubacteriales</taxon>
        <taxon>Clostridiaceae</taxon>
        <taxon>Clostridium</taxon>
    </lineage>
</organism>
<dbReference type="PANTHER" id="PTHR47504">
    <property type="entry name" value="RIGHT ORIGIN-BINDING PROTEIN"/>
    <property type="match status" value="1"/>
</dbReference>
<gene>
    <name evidence="5" type="ORF">FF104_20010</name>
</gene>
<dbReference type="SUPFAM" id="SSF46689">
    <property type="entry name" value="Homeodomain-like"/>
    <property type="match status" value="2"/>
</dbReference>
<dbReference type="PANTHER" id="PTHR47504:SF5">
    <property type="entry name" value="RIGHT ORIGIN-BINDING PROTEIN"/>
    <property type="match status" value="1"/>
</dbReference>
<dbReference type="InterPro" id="IPR002575">
    <property type="entry name" value="Aminoglycoside_PTrfase"/>
</dbReference>
<dbReference type="InterPro" id="IPR050959">
    <property type="entry name" value="MarA-like"/>
</dbReference>
<name>A0AAP9UGB2_CLOBU</name>
<evidence type="ECO:0000256" key="1">
    <source>
        <dbReference type="ARBA" id="ARBA00023015"/>
    </source>
</evidence>
<dbReference type="Gene3D" id="3.90.1200.10">
    <property type="match status" value="1"/>
</dbReference>
<dbReference type="GO" id="GO:0003700">
    <property type="term" value="F:DNA-binding transcription factor activity"/>
    <property type="evidence" value="ECO:0007669"/>
    <property type="project" value="InterPro"/>
</dbReference>
<dbReference type="InterPro" id="IPR018060">
    <property type="entry name" value="HTH_AraC"/>
</dbReference>
<keyword evidence="1" id="KW-0805">Transcription regulation</keyword>
<keyword evidence="2" id="KW-0238">DNA-binding</keyword>
<evidence type="ECO:0000256" key="2">
    <source>
        <dbReference type="ARBA" id="ARBA00023125"/>
    </source>
</evidence>
<evidence type="ECO:0000313" key="5">
    <source>
        <dbReference type="EMBL" id="QMW93200.1"/>
    </source>
</evidence>
<reference evidence="5 6" key="1">
    <citation type="submission" date="2019-05" db="EMBL/GenBank/DDBJ databases">
        <authorList>
            <person name="Schori C."/>
            <person name="Ahrens C."/>
        </authorList>
    </citation>
    <scope>NUCLEOTIDE SEQUENCE [LARGE SCALE GENOMIC DNA]</scope>
    <source>
        <strain evidence="5 6">DSM 10702</strain>
    </source>
</reference>
<dbReference type="RefSeq" id="WP_035763086.1">
    <property type="nucleotide sequence ID" value="NZ_AP019717.1"/>
</dbReference>
<dbReference type="Pfam" id="PF12833">
    <property type="entry name" value="HTH_18"/>
    <property type="match status" value="1"/>
</dbReference>
<protein>
    <submittedName>
        <fullName evidence="5">Helix-turn-helix domain-containing protein</fullName>
    </submittedName>
</protein>
<dbReference type="AlphaFoldDB" id="A0AAP9UGB2"/>
<dbReference type="InterPro" id="IPR011009">
    <property type="entry name" value="Kinase-like_dom_sf"/>
</dbReference>
<dbReference type="GO" id="GO:0043565">
    <property type="term" value="F:sequence-specific DNA binding"/>
    <property type="evidence" value="ECO:0007669"/>
    <property type="project" value="InterPro"/>
</dbReference>
<evidence type="ECO:0000256" key="3">
    <source>
        <dbReference type="ARBA" id="ARBA00023163"/>
    </source>
</evidence>
<dbReference type="GeneID" id="92946511"/>
<feature type="domain" description="HTH araC/xylS-type" evidence="4">
    <location>
        <begin position="8"/>
        <end position="105"/>
    </location>
</feature>
<dbReference type="Proteomes" id="UP000515243">
    <property type="component" value="Chromosome 2"/>
</dbReference>
<keyword evidence="3" id="KW-0804">Transcription</keyword>
<accession>A0AAP9UGB2</accession>
<proteinExistence type="predicted"/>
<evidence type="ECO:0000259" key="4">
    <source>
        <dbReference type="PROSITE" id="PS01124"/>
    </source>
</evidence>
<dbReference type="PROSITE" id="PS01124">
    <property type="entry name" value="HTH_ARAC_FAMILY_2"/>
    <property type="match status" value="1"/>
</dbReference>
<dbReference type="EMBL" id="CP040627">
    <property type="protein sequence ID" value="QMW93200.1"/>
    <property type="molecule type" value="Genomic_DNA"/>
</dbReference>
<dbReference type="InterPro" id="IPR009057">
    <property type="entry name" value="Homeodomain-like_sf"/>
</dbReference>
<dbReference type="Pfam" id="PF01636">
    <property type="entry name" value="APH"/>
    <property type="match status" value="1"/>
</dbReference>
<sequence length="437" mass="51723">MENIDIIQKSIDYIEANLKNELNAEVLAKRAAFSVFYYYRVFQSMTGLPVMQYIQKRKLLHAIYEMEMGRPMFIVEADYGYETHSGFYKAFKKEFGCSPTKYFNLHKPKKPFKINLRQEEYIMITHKKLKEVLKNWDLDEPISIEDIYYSNEERATNCWKINKKFIIKTGKNIEGLTQHINMSRLLVDAGLLASIPIKTKCDLEYYLEEEVYFCLMMPVEGIMMSSREIFNNENCKDKARYIGEIIGQLHNVIKNYDDKLECNYNNLFENLTKWAVPIVKENLEIPVKFYDDYINIFGQVFSKLPKQIIHRDLNPSNMIIKDGKIVGFIDFELTEKNIRIYDPCYAATAILSEIFSEPKNHKKWFEIYENIILGYDNICNLTKEEKEALPYVVLSNQIICYAYFSQFDKFEEVKNINKSMTLWLYENIDRLDIFGSL</sequence>
<dbReference type="SUPFAM" id="SSF56112">
    <property type="entry name" value="Protein kinase-like (PK-like)"/>
    <property type="match status" value="1"/>
</dbReference>